<sequence>MSQTVITQQPGSVGSAIMSPTGDWSTGRYECCADCAICCLGTFCPTLLSCYVANKYGENCCLGIAFGGMTALRTHMRLSYGIQGTICRDVLAMCFCGPCEVCRMAREMNIRSPQ</sequence>
<evidence type="ECO:0008006" key="4">
    <source>
        <dbReference type="Google" id="ProtNLM"/>
    </source>
</evidence>
<proteinExistence type="inferred from homology"/>
<comment type="similarity">
    <text evidence="1">Belongs to the cornifelin family.</text>
</comment>
<evidence type="ECO:0000313" key="2">
    <source>
        <dbReference type="Ensembl" id="ENSGAGP00000034947.1"/>
    </source>
</evidence>
<evidence type="ECO:0000256" key="1">
    <source>
        <dbReference type="ARBA" id="ARBA00009024"/>
    </source>
</evidence>
<keyword evidence="3" id="KW-1185">Reference proteome</keyword>
<dbReference type="InterPro" id="IPR006461">
    <property type="entry name" value="PLAC_motif_containing"/>
</dbReference>
<dbReference type="Pfam" id="PF04749">
    <property type="entry name" value="PLAC8"/>
    <property type="match status" value="1"/>
</dbReference>
<protein>
    <recommendedName>
        <fullName evidence="4">Cornifelin</fullName>
    </recommendedName>
</protein>
<dbReference type="AlphaFoldDB" id="A0A452J3F6"/>
<reference evidence="2" key="3">
    <citation type="submission" date="2025-09" db="UniProtKB">
        <authorList>
            <consortium name="Ensembl"/>
        </authorList>
    </citation>
    <scope>IDENTIFICATION</scope>
</reference>
<dbReference type="PANTHER" id="PTHR15907">
    <property type="entry name" value="DUF614 FAMILY PROTEIN-RELATED"/>
    <property type="match status" value="1"/>
</dbReference>
<dbReference type="Ensembl" id="ENSGAGT00000039571.1">
    <property type="protein sequence ID" value="ENSGAGP00000034947.1"/>
    <property type="gene ID" value="ENSGAGG00000024845.1"/>
</dbReference>
<dbReference type="NCBIfam" id="TIGR01571">
    <property type="entry name" value="A_thal_Cys_rich"/>
    <property type="match status" value="1"/>
</dbReference>
<evidence type="ECO:0000313" key="3">
    <source>
        <dbReference type="Proteomes" id="UP000291020"/>
    </source>
</evidence>
<organism evidence="2 3">
    <name type="scientific">Gopherus agassizii</name>
    <name type="common">Agassiz's desert tortoise</name>
    <dbReference type="NCBI Taxonomy" id="38772"/>
    <lineage>
        <taxon>Eukaryota</taxon>
        <taxon>Metazoa</taxon>
        <taxon>Chordata</taxon>
        <taxon>Craniata</taxon>
        <taxon>Vertebrata</taxon>
        <taxon>Euteleostomi</taxon>
        <taxon>Archelosauria</taxon>
        <taxon>Testudinata</taxon>
        <taxon>Testudines</taxon>
        <taxon>Cryptodira</taxon>
        <taxon>Durocryptodira</taxon>
        <taxon>Testudinoidea</taxon>
        <taxon>Testudinidae</taxon>
        <taxon>Gopherus</taxon>
    </lineage>
</organism>
<accession>A0A452J3F6</accession>
<reference evidence="2" key="2">
    <citation type="submission" date="2025-08" db="UniProtKB">
        <authorList>
            <consortium name="Ensembl"/>
        </authorList>
    </citation>
    <scope>IDENTIFICATION</scope>
</reference>
<reference evidence="3" key="1">
    <citation type="journal article" date="2017" name="PLoS ONE">
        <title>The Agassiz's desert tortoise genome provides a resource for the conservation of a threatened species.</title>
        <authorList>
            <person name="Tollis M."/>
            <person name="DeNardo D.F."/>
            <person name="Cornelius J.A."/>
            <person name="Dolby G.A."/>
            <person name="Edwards T."/>
            <person name="Henen B.T."/>
            <person name="Karl A.E."/>
            <person name="Murphy R.W."/>
            <person name="Kusumi K."/>
        </authorList>
    </citation>
    <scope>NUCLEOTIDE SEQUENCE [LARGE SCALE GENOMIC DNA]</scope>
</reference>
<name>A0A452J3F6_9SAUR</name>
<dbReference type="Proteomes" id="UP000291020">
    <property type="component" value="Unassembled WGS sequence"/>
</dbReference>
<dbReference type="STRING" id="38772.ENSGAGP00000034947"/>